<dbReference type="EMBL" id="JAQQWP010000012">
    <property type="protein sequence ID" value="KAK8092806.1"/>
    <property type="molecule type" value="Genomic_DNA"/>
</dbReference>
<evidence type="ECO:0000256" key="2">
    <source>
        <dbReference type="ARBA" id="ARBA00023043"/>
    </source>
</evidence>
<dbReference type="InterPro" id="IPR027417">
    <property type="entry name" value="P-loop_NTPase"/>
</dbReference>
<dbReference type="InterPro" id="IPR002110">
    <property type="entry name" value="Ankyrin_rpt"/>
</dbReference>
<keyword evidence="6" id="KW-1185">Reference proteome</keyword>
<dbReference type="SUPFAM" id="SSF52540">
    <property type="entry name" value="P-loop containing nucleoside triphosphate hydrolases"/>
    <property type="match status" value="1"/>
</dbReference>
<reference evidence="5 6" key="1">
    <citation type="submission" date="2023-01" db="EMBL/GenBank/DDBJ databases">
        <title>Analysis of 21 Apiospora genomes using comparative genomics revels a genus with tremendous synthesis potential of carbohydrate active enzymes and secondary metabolites.</title>
        <authorList>
            <person name="Sorensen T."/>
        </authorList>
    </citation>
    <scope>NUCLEOTIDE SEQUENCE [LARGE SCALE GENOMIC DNA]</scope>
    <source>
        <strain evidence="5 6">CBS 117206</strain>
    </source>
</reference>
<dbReference type="PANTHER" id="PTHR24198">
    <property type="entry name" value="ANKYRIN REPEAT AND PROTEIN KINASE DOMAIN-CONTAINING PROTEIN"/>
    <property type="match status" value="1"/>
</dbReference>
<dbReference type="Gene3D" id="3.40.50.300">
    <property type="entry name" value="P-loop containing nucleotide triphosphate hydrolases"/>
    <property type="match status" value="1"/>
</dbReference>
<feature type="repeat" description="ANK" evidence="3">
    <location>
        <begin position="806"/>
        <end position="838"/>
    </location>
</feature>
<proteinExistence type="predicted"/>
<feature type="repeat" description="ANK" evidence="3">
    <location>
        <begin position="911"/>
        <end position="943"/>
    </location>
</feature>
<dbReference type="Pfam" id="PF12796">
    <property type="entry name" value="Ank_2"/>
    <property type="match status" value="5"/>
</dbReference>
<name>A0AAW0QBA3_9PEZI</name>
<feature type="repeat" description="ANK" evidence="3">
    <location>
        <begin position="839"/>
        <end position="871"/>
    </location>
</feature>
<evidence type="ECO:0000256" key="3">
    <source>
        <dbReference type="PROSITE-ProRule" id="PRU00023"/>
    </source>
</evidence>
<dbReference type="PROSITE" id="PS50297">
    <property type="entry name" value="ANK_REP_REGION"/>
    <property type="match status" value="6"/>
</dbReference>
<dbReference type="PROSITE" id="PS50088">
    <property type="entry name" value="ANK_REPEAT"/>
    <property type="match status" value="7"/>
</dbReference>
<dbReference type="Proteomes" id="UP001392437">
    <property type="component" value="Unassembled WGS sequence"/>
</dbReference>
<dbReference type="InterPro" id="IPR036770">
    <property type="entry name" value="Ankyrin_rpt-contain_sf"/>
</dbReference>
<evidence type="ECO:0000313" key="6">
    <source>
        <dbReference type="Proteomes" id="UP001392437"/>
    </source>
</evidence>
<feature type="repeat" description="ANK" evidence="3">
    <location>
        <begin position="1044"/>
        <end position="1076"/>
    </location>
</feature>
<gene>
    <name evidence="5" type="ORF">PG999_014393</name>
</gene>
<feature type="repeat" description="ANK" evidence="3">
    <location>
        <begin position="943"/>
        <end position="975"/>
    </location>
</feature>
<keyword evidence="1" id="KW-0677">Repeat</keyword>
<dbReference type="Gene3D" id="1.25.40.20">
    <property type="entry name" value="Ankyrin repeat-containing domain"/>
    <property type="match status" value="3"/>
</dbReference>
<feature type="repeat" description="ANK" evidence="3">
    <location>
        <begin position="1080"/>
        <end position="1112"/>
    </location>
</feature>
<keyword evidence="2 3" id="KW-0040">ANK repeat</keyword>
<feature type="repeat" description="ANK" evidence="3">
    <location>
        <begin position="1214"/>
        <end position="1246"/>
    </location>
</feature>
<dbReference type="InterPro" id="IPR056884">
    <property type="entry name" value="NPHP3-like_N"/>
</dbReference>
<sequence>MDGTAQPADRHDQAIRRVHTVGVSPAGLIIGGISLLLTATKRFVDYQDSVILFLQKALTNLNILERFKSTIPKTKEIQLVLITIYGDLVKFLAEALKPFIDNKGRDKMALGRMIKSIWKPFNAVFGELESHLDLHLSVFDRSMALHSQKEQIASSKLQQRTYGLLQGAEKRQMVLGMENEVKETAKERDGLRREILDWVPHSSFDHIQDDKHSNSLPTTGSWLFGHGGFVAWKDSDGPSDLLWITGKAGSGKSHLAAHLIHNIRENCHNHSSQSTHGHSVKAHALAYIYCSANVNLSTSSASIPAISILLGSILRQLYAQLPKGENVESISRRYKESNFDSLRRSEIKDGIRDIVRKFAKAYIIVDGLDECSGLPGEDFKDLCQFFGSLATREPDRPTRVAIFSRPGYTNISSALLNAIEIQVDDGSNIDDIRKFVEEKTMDLAKKPSALQQIKDGLLGGANGVFLWVSLSIKIIEMETSDRAKVLAARSALRGLDDLYSKLLQRVLAQPKSRRDSALRALLWISNSPEPLSERELVHALSFEPGMTSLDSDDIIDEKIILPICADLVVVKHDHYELLHFSLGEFLETEYAVKLIYPEHPRGEEDKPNAVLASACMSYLLMDEFQRGAVDTLEAFKSLAQKYPLLCYAALHWGDFLRQSMSPQNIRLACDILQNSKRRDFAMQAMKFFLGDGRDCIFPWPGQVQPLHVIACFGLEGLLHQFPHIISQISVPDGSSWYPIDYAATMKRKPMFEWILSHKVTTNGKITTTIPWHSHLPLVVEAARNGWADIVSALLAARFDMDERDHNSSTALHLATYQGDIDTAEVLIKAGADITPRNNRGDTPLMYAAIGGQVEMAKLLLEQSTEADVNVQNAVGITALHFSAGCVKEDAVGEMIPLLCNHGAEKEMRNEFGHTPLHVAAMRDHTAALRFLISNGADMTASIAGSTILHVAATYGSSLVLKFLLRKQKSNEASSKTFVHGKGKAGPLSASSESYHHQLADISLLNIEEGLGDWPIHRAVRNGHRECVTYLCDFDPTQVNQKSTDGFTPLHVAAQYGNLALVNFLLDQGAAVDALSGPEGLKVTPLHLAIQNTRRDVTNTLLRKGADPSLGNRFGETSWDYAAFFGNPETVRDVLSHDSILRNEDDNLLQAMQGAVAHQNIEVVSMLLSSYGNSGFLSNMEDSNLGLLAVEIGNLEIWKILVSCHSSLAHGTDFNGSTALHFAAMYGRTDILDHLCNQKFNIDQPNSHGCSPIIVAATCYMAGCIKILCDRGANVNHTDSYSLLKRLEEKITSFRDTPGHAGTECEPVPAENKGDVNISGEELDDQAKLKLPRIQDPVLAAPSQDMPCPLSPIVSNIDVERAQETLLQKMRILQPDEDSLTRGDGMVLETAWSLVQAIVYGDEARFPRLVELMKASEE</sequence>
<evidence type="ECO:0000259" key="4">
    <source>
        <dbReference type="Pfam" id="PF24883"/>
    </source>
</evidence>
<evidence type="ECO:0000313" key="5">
    <source>
        <dbReference type="EMBL" id="KAK8092806.1"/>
    </source>
</evidence>
<comment type="caution">
    <text evidence="5">The sequence shown here is derived from an EMBL/GenBank/DDBJ whole genome shotgun (WGS) entry which is preliminary data.</text>
</comment>
<evidence type="ECO:0000256" key="1">
    <source>
        <dbReference type="ARBA" id="ARBA00022737"/>
    </source>
</evidence>
<accession>A0AAW0QBA3</accession>
<protein>
    <recommendedName>
        <fullName evidence="4">Nephrocystin 3-like N-terminal domain-containing protein</fullName>
    </recommendedName>
</protein>
<dbReference type="PRINTS" id="PR01415">
    <property type="entry name" value="ANKYRIN"/>
</dbReference>
<dbReference type="SMART" id="SM00248">
    <property type="entry name" value="ANK"/>
    <property type="match status" value="13"/>
</dbReference>
<dbReference type="Pfam" id="PF24883">
    <property type="entry name" value="NPHP3_N"/>
    <property type="match status" value="1"/>
</dbReference>
<organism evidence="5 6">
    <name type="scientific">Apiospora kogelbergensis</name>
    <dbReference type="NCBI Taxonomy" id="1337665"/>
    <lineage>
        <taxon>Eukaryota</taxon>
        <taxon>Fungi</taxon>
        <taxon>Dikarya</taxon>
        <taxon>Ascomycota</taxon>
        <taxon>Pezizomycotina</taxon>
        <taxon>Sordariomycetes</taxon>
        <taxon>Xylariomycetidae</taxon>
        <taxon>Amphisphaeriales</taxon>
        <taxon>Apiosporaceae</taxon>
        <taxon>Apiospora</taxon>
    </lineage>
</organism>
<dbReference type="PANTHER" id="PTHR24198:SF165">
    <property type="entry name" value="ANKYRIN REPEAT-CONTAINING PROTEIN-RELATED"/>
    <property type="match status" value="1"/>
</dbReference>
<dbReference type="SUPFAM" id="SSF48403">
    <property type="entry name" value="Ankyrin repeat"/>
    <property type="match status" value="2"/>
</dbReference>
<feature type="domain" description="Nephrocystin 3-like N-terminal" evidence="4">
    <location>
        <begin position="219"/>
        <end position="405"/>
    </location>
</feature>